<organism evidence="1 2">
    <name type="scientific">Entomophthora muscae</name>
    <dbReference type="NCBI Taxonomy" id="34485"/>
    <lineage>
        <taxon>Eukaryota</taxon>
        <taxon>Fungi</taxon>
        <taxon>Fungi incertae sedis</taxon>
        <taxon>Zoopagomycota</taxon>
        <taxon>Entomophthoromycotina</taxon>
        <taxon>Entomophthoromycetes</taxon>
        <taxon>Entomophthorales</taxon>
        <taxon>Entomophthoraceae</taxon>
        <taxon>Entomophthora</taxon>
    </lineage>
</organism>
<protein>
    <submittedName>
        <fullName evidence="1">Cu-binding protein</fullName>
    </submittedName>
</protein>
<gene>
    <name evidence="1" type="primary">SCO1</name>
    <name evidence="1" type="ORF">DSO57_1010950</name>
</gene>
<accession>A0ACC2TH99</accession>
<dbReference type="Proteomes" id="UP001165960">
    <property type="component" value="Unassembled WGS sequence"/>
</dbReference>
<dbReference type="EMBL" id="QTSX02002877">
    <property type="protein sequence ID" value="KAJ9073970.1"/>
    <property type="molecule type" value="Genomic_DNA"/>
</dbReference>
<proteinExistence type="predicted"/>
<evidence type="ECO:0000313" key="1">
    <source>
        <dbReference type="EMBL" id="KAJ9073970.1"/>
    </source>
</evidence>
<reference evidence="1" key="1">
    <citation type="submission" date="2022-04" db="EMBL/GenBank/DDBJ databases">
        <title>Genome of the entomopathogenic fungus Entomophthora muscae.</title>
        <authorList>
            <person name="Elya C."/>
            <person name="Lovett B.R."/>
            <person name="Lee E."/>
            <person name="Macias A.M."/>
            <person name="Hajek A.E."/>
            <person name="De Bivort B.L."/>
            <person name="Kasson M.T."/>
            <person name="De Fine Licht H.H."/>
            <person name="Stajich J.E."/>
        </authorList>
    </citation>
    <scope>NUCLEOTIDE SEQUENCE</scope>
    <source>
        <strain evidence="1">Berkeley</strain>
    </source>
</reference>
<sequence length="272" mass="30442">MSYRISNFLKSRSPRHLLSTSGVRSLQTPSFKAPQRSLSSLPNHSKEKAKALAGPVSITSGLLFAATAVGLYWYLQNEKEQLAKARQARAASENKSIGKPLIGGDFSLIDHFGKPFTQDNLLGKFSILYFGFTYCPDVCPDELDKMSEIVDNLEKDKQLIQKAGRLQPIFITCDPQRDSPEVIQKYLEDFHSRFIGLTGPTDAVAKACKAYRVYFSRPPKVAPGEDYLVDHSIFFYLMDPAGKFVNCFGKDKTADQATAMIREAMMAYEKDQ</sequence>
<evidence type="ECO:0000313" key="2">
    <source>
        <dbReference type="Proteomes" id="UP001165960"/>
    </source>
</evidence>
<keyword evidence="2" id="KW-1185">Reference proteome</keyword>
<comment type="caution">
    <text evidence="1">The sequence shown here is derived from an EMBL/GenBank/DDBJ whole genome shotgun (WGS) entry which is preliminary data.</text>
</comment>
<name>A0ACC2TH99_9FUNG</name>